<evidence type="ECO:0000313" key="3">
    <source>
        <dbReference type="Proteomes" id="UP000278807"/>
    </source>
</evidence>
<dbReference type="EMBL" id="UZAE01005482">
    <property type="protein sequence ID" value="VDO01675.1"/>
    <property type="molecule type" value="Genomic_DNA"/>
</dbReference>
<organism evidence="4">
    <name type="scientific">Rodentolepis nana</name>
    <name type="common">Dwarf tapeworm</name>
    <name type="synonym">Hymenolepis nana</name>
    <dbReference type="NCBI Taxonomy" id="102285"/>
    <lineage>
        <taxon>Eukaryota</taxon>
        <taxon>Metazoa</taxon>
        <taxon>Spiralia</taxon>
        <taxon>Lophotrochozoa</taxon>
        <taxon>Platyhelminthes</taxon>
        <taxon>Cestoda</taxon>
        <taxon>Eucestoda</taxon>
        <taxon>Cyclophyllidea</taxon>
        <taxon>Hymenolepididae</taxon>
        <taxon>Rodentolepis</taxon>
    </lineage>
</organism>
<reference evidence="2 3" key="2">
    <citation type="submission" date="2018-11" db="EMBL/GenBank/DDBJ databases">
        <authorList>
            <consortium name="Pathogen Informatics"/>
        </authorList>
    </citation>
    <scope>NUCLEOTIDE SEQUENCE [LARGE SCALE GENOMIC DNA]</scope>
</reference>
<name>A0A0R3TFH8_RODNA</name>
<gene>
    <name evidence="2" type="ORF">HNAJ_LOCUS5815</name>
</gene>
<dbReference type="AlphaFoldDB" id="A0A0R3TFH8"/>
<protein>
    <submittedName>
        <fullName evidence="2 4">Uncharacterized protein</fullName>
    </submittedName>
</protein>
<feature type="compositionally biased region" description="Basic residues" evidence="1">
    <location>
        <begin position="79"/>
        <end position="89"/>
    </location>
</feature>
<evidence type="ECO:0000256" key="1">
    <source>
        <dbReference type="SAM" id="MobiDB-lite"/>
    </source>
</evidence>
<reference evidence="4" key="1">
    <citation type="submission" date="2017-02" db="UniProtKB">
        <authorList>
            <consortium name="WormBaseParasite"/>
        </authorList>
    </citation>
    <scope>IDENTIFICATION</scope>
</reference>
<evidence type="ECO:0000313" key="2">
    <source>
        <dbReference type="EMBL" id="VDO01675.1"/>
    </source>
</evidence>
<feature type="region of interest" description="Disordered" evidence="1">
    <location>
        <begin position="28"/>
        <end position="101"/>
    </location>
</feature>
<accession>A0A0R3TFH8</accession>
<evidence type="ECO:0000313" key="4">
    <source>
        <dbReference type="WBParaSite" id="HNAJ_0000581901-mRNA-1"/>
    </source>
</evidence>
<keyword evidence="3" id="KW-1185">Reference proteome</keyword>
<proteinExistence type="predicted"/>
<dbReference type="Proteomes" id="UP000278807">
    <property type="component" value="Unassembled WGS sequence"/>
</dbReference>
<sequence length="101" mass="11051">MDWRNQTSVQQERLTPIIAYGEITNRTLVNGPNTASLAQPARSTSMHEVPNPTASNSNNPVSAVPTPIPPLPKTLLHSLRPKSSYKRSRGGVLWDTSSMTK</sequence>
<feature type="compositionally biased region" description="Polar residues" evidence="1">
    <location>
        <begin position="28"/>
        <end position="61"/>
    </location>
</feature>
<dbReference type="WBParaSite" id="HNAJ_0000581901-mRNA-1">
    <property type="protein sequence ID" value="HNAJ_0000581901-mRNA-1"/>
    <property type="gene ID" value="HNAJ_0000581901"/>
</dbReference>